<feature type="transmembrane region" description="Helical" evidence="2">
    <location>
        <begin position="55"/>
        <end position="79"/>
    </location>
</feature>
<evidence type="ECO:0000256" key="2">
    <source>
        <dbReference type="SAM" id="Phobius"/>
    </source>
</evidence>
<dbReference type="EMBL" id="VOIH02000005">
    <property type="protein sequence ID" value="KAF3446980.1"/>
    <property type="molecule type" value="Genomic_DNA"/>
</dbReference>
<evidence type="ECO:0000313" key="4">
    <source>
        <dbReference type="Proteomes" id="UP000796880"/>
    </source>
</evidence>
<dbReference type="InterPro" id="IPR002528">
    <property type="entry name" value="MATE_fam"/>
</dbReference>
<feature type="transmembrane region" description="Helical" evidence="2">
    <location>
        <begin position="186"/>
        <end position="205"/>
    </location>
</feature>
<organism evidence="3 4">
    <name type="scientific">Rhamnella rubrinervis</name>
    <dbReference type="NCBI Taxonomy" id="2594499"/>
    <lineage>
        <taxon>Eukaryota</taxon>
        <taxon>Viridiplantae</taxon>
        <taxon>Streptophyta</taxon>
        <taxon>Embryophyta</taxon>
        <taxon>Tracheophyta</taxon>
        <taxon>Spermatophyta</taxon>
        <taxon>Magnoliopsida</taxon>
        <taxon>eudicotyledons</taxon>
        <taxon>Gunneridae</taxon>
        <taxon>Pentapetalae</taxon>
        <taxon>rosids</taxon>
        <taxon>fabids</taxon>
        <taxon>Rosales</taxon>
        <taxon>Rhamnaceae</taxon>
        <taxon>rhamnoid group</taxon>
        <taxon>Rhamneae</taxon>
        <taxon>Rhamnella</taxon>
    </lineage>
</organism>
<accession>A0A8K0H780</accession>
<comment type="caution">
    <text evidence="3">The sequence shown here is derived from an EMBL/GenBank/DDBJ whole genome shotgun (WGS) entry which is preliminary data.</text>
</comment>
<sequence length="252" mass="27096">MVGIQEDLADSRLLHFESKKIWQIAGPSIFSRLAMFSVTVVVQAFAGHLSDLDLAAISVATTVIISISFGFLLGMASVLETLCGQSYGAKQYHMLGIYMQRSCIVLSRCRGSCRANSDGGDSVGFWAGSSTPCLCKLGFVYKLRVGIVGTALTIAFAWWLSVLGMFGYTVCGGCPQTWTGFPLKLLLGYGSSSSSLASGLCFRMLENIYYKMLVIVSGFLQNIESSIDALSICITIYGWESMIPLGFLAAVG</sequence>
<gene>
    <name evidence="3" type="ORF">FNV43_RR12160</name>
</gene>
<evidence type="ECO:0000313" key="3">
    <source>
        <dbReference type="EMBL" id="KAF3446980.1"/>
    </source>
</evidence>
<name>A0A8K0H780_9ROSA</name>
<dbReference type="Pfam" id="PF01554">
    <property type="entry name" value="MatE"/>
    <property type="match status" value="1"/>
</dbReference>
<reference evidence="3" key="1">
    <citation type="submission" date="2020-03" db="EMBL/GenBank/DDBJ databases">
        <title>A high-quality chromosome-level genome assembly of a woody plant with both climbing and erect habits, Rhamnella rubrinervis.</title>
        <authorList>
            <person name="Lu Z."/>
            <person name="Yang Y."/>
            <person name="Zhu X."/>
            <person name="Sun Y."/>
        </authorList>
    </citation>
    <scope>NUCLEOTIDE SEQUENCE</scope>
    <source>
        <strain evidence="3">BYM</strain>
        <tissue evidence="3">Leaf</tissue>
    </source>
</reference>
<dbReference type="OrthoDB" id="2126698at2759"/>
<keyword evidence="4" id="KW-1185">Reference proteome</keyword>
<comment type="similarity">
    <text evidence="1">Belongs to the multi antimicrobial extrusion (MATE) (TC 2.A.66.1) family.</text>
</comment>
<dbReference type="AlphaFoldDB" id="A0A8K0H780"/>
<dbReference type="GO" id="GO:0015297">
    <property type="term" value="F:antiporter activity"/>
    <property type="evidence" value="ECO:0007669"/>
    <property type="project" value="InterPro"/>
</dbReference>
<dbReference type="GO" id="GO:0042910">
    <property type="term" value="F:xenobiotic transmembrane transporter activity"/>
    <property type="evidence" value="ECO:0007669"/>
    <property type="project" value="InterPro"/>
</dbReference>
<feature type="transmembrane region" description="Helical" evidence="2">
    <location>
        <begin position="29"/>
        <end position="49"/>
    </location>
</feature>
<proteinExistence type="inferred from homology"/>
<feature type="transmembrane region" description="Helical" evidence="2">
    <location>
        <begin position="145"/>
        <end position="166"/>
    </location>
</feature>
<evidence type="ECO:0000256" key="1">
    <source>
        <dbReference type="ARBA" id="ARBA00010199"/>
    </source>
</evidence>
<keyword evidence="2" id="KW-0812">Transmembrane</keyword>
<keyword evidence="2" id="KW-1133">Transmembrane helix</keyword>
<dbReference type="PANTHER" id="PTHR11206">
    <property type="entry name" value="MULTIDRUG RESISTANCE PROTEIN"/>
    <property type="match status" value="1"/>
</dbReference>
<dbReference type="GO" id="GO:0016020">
    <property type="term" value="C:membrane"/>
    <property type="evidence" value="ECO:0007669"/>
    <property type="project" value="InterPro"/>
</dbReference>
<keyword evidence="2" id="KW-0472">Membrane</keyword>
<protein>
    <submittedName>
        <fullName evidence="3">Uncharacterized protein</fullName>
    </submittedName>
</protein>
<dbReference type="Proteomes" id="UP000796880">
    <property type="component" value="Unassembled WGS sequence"/>
</dbReference>